<feature type="compositionally biased region" description="Basic and acidic residues" evidence="14">
    <location>
        <begin position="401"/>
        <end position="410"/>
    </location>
</feature>
<dbReference type="GO" id="GO:0000463">
    <property type="term" value="P:maturation of LSU-rRNA from tricistronic rRNA transcript (SSU-rRNA, 5.8S rRNA, LSU-rRNA)"/>
    <property type="evidence" value="ECO:0007669"/>
    <property type="project" value="TreeGrafter"/>
</dbReference>
<evidence type="ECO:0000313" key="16">
    <source>
        <dbReference type="Proteomes" id="UP000887581"/>
    </source>
</evidence>
<evidence type="ECO:0000256" key="5">
    <source>
        <dbReference type="ARBA" id="ARBA00022771"/>
    </source>
</evidence>
<feature type="region of interest" description="Disordered" evidence="14">
    <location>
        <begin position="371"/>
        <end position="419"/>
    </location>
</feature>
<evidence type="ECO:0000256" key="6">
    <source>
        <dbReference type="ARBA" id="ARBA00022833"/>
    </source>
</evidence>
<evidence type="ECO:0000256" key="13">
    <source>
        <dbReference type="PROSITE-ProRule" id="PRU00453"/>
    </source>
</evidence>
<evidence type="ECO:0000256" key="8">
    <source>
        <dbReference type="ARBA" id="ARBA00049598"/>
    </source>
</evidence>
<keyword evidence="2" id="KW-0690">Ribosome biogenesis</keyword>
<dbReference type="PANTHER" id="PTHR13483">
    <property type="entry name" value="BOX C_D SNORNA PROTEIN 1-RELATED"/>
    <property type="match status" value="1"/>
</dbReference>
<dbReference type="GO" id="GO:0005634">
    <property type="term" value="C:nucleus"/>
    <property type="evidence" value="ECO:0007669"/>
    <property type="project" value="TreeGrafter"/>
</dbReference>
<keyword evidence="16" id="KW-1185">Reference proteome</keyword>
<dbReference type="Gene3D" id="3.30.60.190">
    <property type="match status" value="1"/>
</dbReference>
<evidence type="ECO:0000256" key="14">
    <source>
        <dbReference type="SAM" id="MobiDB-lite"/>
    </source>
</evidence>
<dbReference type="InterPro" id="IPR007529">
    <property type="entry name" value="Znf_HIT"/>
</dbReference>
<dbReference type="Pfam" id="PF25790">
    <property type="entry name" value="BCD1"/>
    <property type="match status" value="1"/>
</dbReference>
<name>A0A915PWP7_9BILA</name>
<feature type="domain" description="HIT-type" evidence="15">
    <location>
        <begin position="26"/>
        <end position="60"/>
    </location>
</feature>
<evidence type="ECO:0000256" key="12">
    <source>
        <dbReference type="ARBA" id="ARBA00077531"/>
    </source>
</evidence>
<keyword evidence="5 13" id="KW-0863">Zinc-finger</keyword>
<keyword evidence="1" id="KW-1017">Isopeptide bond</keyword>
<comment type="subunit">
    <text evidence="10">Interacts with FBL, SNU13, NOP58, NUFIP1, RUVBL1, RUVBL2 and TAF9. Interacts (via HIT-type zinc finger) with the RUVBL1/RUVBL2 complex in the presence of ADP.</text>
</comment>
<proteinExistence type="inferred from homology"/>
<accession>A0A915PWP7</accession>
<dbReference type="InterPro" id="IPR057721">
    <property type="entry name" value="BCD1_alpha/beta"/>
</dbReference>
<dbReference type="InterPro" id="IPR051639">
    <property type="entry name" value="BCD1"/>
</dbReference>
<evidence type="ECO:0000256" key="3">
    <source>
        <dbReference type="ARBA" id="ARBA00022553"/>
    </source>
</evidence>
<keyword evidence="6" id="KW-0862">Zinc</keyword>
<dbReference type="PANTHER" id="PTHR13483:SF11">
    <property type="entry name" value="ZINC FINGER HIT DOMAIN-CONTAINING PROTEIN 3"/>
    <property type="match status" value="1"/>
</dbReference>
<dbReference type="GO" id="GO:0048254">
    <property type="term" value="P:snoRNA localization"/>
    <property type="evidence" value="ECO:0007669"/>
    <property type="project" value="TreeGrafter"/>
</dbReference>
<dbReference type="WBParaSite" id="sdigi.contig313.g7344.t1">
    <property type="protein sequence ID" value="sdigi.contig313.g7344.t1"/>
    <property type="gene ID" value="sdigi.contig313.g7344"/>
</dbReference>
<comment type="similarity">
    <text evidence="9">Belongs to the BCD1 family.</text>
</comment>
<protein>
    <recommendedName>
        <fullName evidence="11">Box C/D snoRNA protein 1</fullName>
    </recommendedName>
    <alternativeName>
        <fullName evidence="12">Zinc finger HIT domain-containing protein 6</fullName>
    </alternativeName>
</protein>
<reference evidence="17" key="1">
    <citation type="submission" date="2022-11" db="UniProtKB">
        <authorList>
            <consortium name="WormBaseParasite"/>
        </authorList>
    </citation>
    <scope>IDENTIFICATION</scope>
</reference>
<dbReference type="AlphaFoldDB" id="A0A915PWP7"/>
<evidence type="ECO:0000256" key="10">
    <source>
        <dbReference type="ARBA" id="ARBA00061949"/>
    </source>
</evidence>
<keyword evidence="3" id="KW-0597">Phosphoprotein</keyword>
<evidence type="ECO:0000256" key="9">
    <source>
        <dbReference type="ARBA" id="ARBA00049654"/>
    </source>
</evidence>
<dbReference type="FunFam" id="3.30.60.190:FF:000001">
    <property type="entry name" value="box C/D snoRNA protein 1"/>
    <property type="match status" value="1"/>
</dbReference>
<evidence type="ECO:0000256" key="1">
    <source>
        <dbReference type="ARBA" id="ARBA00022499"/>
    </source>
</evidence>
<evidence type="ECO:0000256" key="11">
    <source>
        <dbReference type="ARBA" id="ARBA00068630"/>
    </source>
</evidence>
<evidence type="ECO:0000256" key="7">
    <source>
        <dbReference type="ARBA" id="ARBA00022843"/>
    </source>
</evidence>
<dbReference type="Pfam" id="PF04438">
    <property type="entry name" value="zf-HIT"/>
    <property type="match status" value="1"/>
</dbReference>
<dbReference type="PROSITE" id="PS51083">
    <property type="entry name" value="ZF_HIT"/>
    <property type="match status" value="1"/>
</dbReference>
<comment type="function">
    <text evidence="8">Required for box C/D snoRNAs accumulation involved in snoRNA processing, snoRNA transport to the nucleolus and ribosome biogenesis.</text>
</comment>
<dbReference type="Proteomes" id="UP000887581">
    <property type="component" value="Unplaced"/>
</dbReference>
<dbReference type="GO" id="GO:0000492">
    <property type="term" value="P:box C/D snoRNP assembly"/>
    <property type="evidence" value="ECO:0007669"/>
    <property type="project" value="TreeGrafter"/>
</dbReference>
<evidence type="ECO:0000256" key="4">
    <source>
        <dbReference type="ARBA" id="ARBA00022723"/>
    </source>
</evidence>
<dbReference type="SUPFAM" id="SSF144232">
    <property type="entry name" value="HIT/MYND zinc finger-like"/>
    <property type="match status" value="1"/>
</dbReference>
<evidence type="ECO:0000259" key="15">
    <source>
        <dbReference type="PROSITE" id="PS51083"/>
    </source>
</evidence>
<sequence>MDEVQHTLLLDEAAAESTTASSVRLCDMCHKDSWKYRCPRCSFRTCSLPCSKEHKAKYECSGEREKSFDVIKRLTDYSSSVAVDDEKFLKNVTTSLSSASERLTELNNPNFPDAVHQVKESDSMAEVIADISTEEIPVVEGEENRANAFEDSESGLSDEFHDDRVVPQPQMNDKKILSVDHLEWKAIAMKRYLLNNAHRRRIWLTMTPEKKDNSSRHEQYSDTIFWTIRMIFRREEQVEDEKRIVEVGYTVNNIPESISVATLLRQFIKPKKIGPVVSKSDLDAEKMAPFQEAGIDKLMIYMPVPVDGKERFYVVDPSKSILDNTRNRFILEHPTFIVTVDNQFNDYVMLSEQEARELRELHRQKNRDQNMRHNNFRGRGRFDNGRFMPRGRGGGRGGFKRPYDSPDGRNGRGSGRPWKCGRPFRGGYSQKCDFYERNSNSRGAPHISTFASQDCDQRPLIHSQITDAVVDAWSKALETKSKKEEPPYVNCSSEVQTGS</sequence>
<evidence type="ECO:0000313" key="17">
    <source>
        <dbReference type="WBParaSite" id="sdigi.contig313.g7344.t1"/>
    </source>
</evidence>
<keyword evidence="7" id="KW-0832">Ubl conjugation</keyword>
<dbReference type="GO" id="GO:0008270">
    <property type="term" value="F:zinc ion binding"/>
    <property type="evidence" value="ECO:0007669"/>
    <property type="project" value="UniProtKB-UniRule"/>
</dbReference>
<keyword evidence="4" id="KW-0479">Metal-binding</keyword>
<dbReference type="CDD" id="cd23023">
    <property type="entry name" value="zf-HIT_BCD1"/>
    <property type="match status" value="1"/>
</dbReference>
<dbReference type="GO" id="GO:0070761">
    <property type="term" value="C:pre-snoRNP complex"/>
    <property type="evidence" value="ECO:0007669"/>
    <property type="project" value="TreeGrafter"/>
</dbReference>
<organism evidence="16 17">
    <name type="scientific">Setaria digitata</name>
    <dbReference type="NCBI Taxonomy" id="48799"/>
    <lineage>
        <taxon>Eukaryota</taxon>
        <taxon>Metazoa</taxon>
        <taxon>Ecdysozoa</taxon>
        <taxon>Nematoda</taxon>
        <taxon>Chromadorea</taxon>
        <taxon>Rhabditida</taxon>
        <taxon>Spirurina</taxon>
        <taxon>Spiruromorpha</taxon>
        <taxon>Filarioidea</taxon>
        <taxon>Setariidae</taxon>
        <taxon>Setaria</taxon>
    </lineage>
</organism>
<evidence type="ECO:0000256" key="2">
    <source>
        <dbReference type="ARBA" id="ARBA00022517"/>
    </source>
</evidence>